<evidence type="ECO:0000256" key="1">
    <source>
        <dbReference type="ARBA" id="ARBA00004167"/>
    </source>
</evidence>
<dbReference type="Proteomes" id="UP001556692">
    <property type="component" value="Unassembled WGS sequence"/>
</dbReference>
<keyword evidence="4" id="KW-0472">Membrane</keyword>
<accession>A0ABV3SET7</accession>
<name>A0ABV3SET7_9HYPH</name>
<organism evidence="8 9">
    <name type="scientific">Aquibium pacificus</name>
    <dbReference type="NCBI Taxonomy" id="3153579"/>
    <lineage>
        <taxon>Bacteria</taxon>
        <taxon>Pseudomonadati</taxon>
        <taxon>Pseudomonadota</taxon>
        <taxon>Alphaproteobacteria</taxon>
        <taxon>Hyphomicrobiales</taxon>
        <taxon>Phyllobacteriaceae</taxon>
        <taxon>Aquibium</taxon>
    </lineage>
</organism>
<dbReference type="InterPro" id="IPR012413">
    <property type="entry name" value="BA14K"/>
</dbReference>
<evidence type="ECO:0000256" key="7">
    <source>
        <dbReference type="SAM" id="SignalP"/>
    </source>
</evidence>
<sequence>MWKGAFAAAMLAATVTAAPPAKAGERHRVDVVHHHHVHAAPWYRQPPWIGTGVGHYYSYHPRHVPGYPHRLTGYPVPIHKLADSDPIVRTFRGAPSAHVEWCLVRYRSYDAHSDTWQPYHGPRRFCLSPYR</sequence>
<feature type="signal peptide" evidence="7">
    <location>
        <begin position="1"/>
        <end position="23"/>
    </location>
</feature>
<keyword evidence="7" id="KW-0732">Signal</keyword>
<comment type="similarity">
    <text evidence="2">Belongs to the BA14k family.</text>
</comment>
<feature type="chain" id="PRO_5047379770" description="Lectin-like protein BA14k" evidence="7">
    <location>
        <begin position="24"/>
        <end position="131"/>
    </location>
</feature>
<keyword evidence="5" id="KW-0430">Lectin</keyword>
<evidence type="ECO:0000313" key="9">
    <source>
        <dbReference type="Proteomes" id="UP001556692"/>
    </source>
</evidence>
<reference evidence="8 9" key="1">
    <citation type="submission" date="2024-05" db="EMBL/GenBank/DDBJ databases">
        <authorList>
            <person name="Jiang F."/>
        </authorList>
    </citation>
    <scope>NUCLEOTIDE SEQUENCE [LARGE SCALE GENOMIC DNA]</scope>
    <source>
        <strain evidence="8 9">LZ166</strain>
    </source>
</reference>
<keyword evidence="4" id="KW-1003">Cell membrane</keyword>
<evidence type="ECO:0000256" key="4">
    <source>
        <dbReference type="ARBA" id="ARBA00022475"/>
    </source>
</evidence>
<evidence type="ECO:0000256" key="3">
    <source>
        <dbReference type="ARBA" id="ARBA00020552"/>
    </source>
</evidence>
<evidence type="ECO:0000256" key="5">
    <source>
        <dbReference type="ARBA" id="ARBA00022734"/>
    </source>
</evidence>
<comment type="function">
    <text evidence="6">Has immunoglobulin-binding and hemagglutination properties, and can bind to mannose. Essential for virulence. May be involved in LPS biosynthesis or polysaccharide transport.</text>
</comment>
<keyword evidence="9" id="KW-1185">Reference proteome</keyword>
<evidence type="ECO:0000256" key="2">
    <source>
        <dbReference type="ARBA" id="ARBA00010270"/>
    </source>
</evidence>
<dbReference type="RefSeq" id="WP_367953060.1">
    <property type="nucleotide sequence ID" value="NZ_JBDPGJ010000001.1"/>
</dbReference>
<comment type="caution">
    <text evidence="8">The sequence shown here is derived from an EMBL/GenBank/DDBJ whole genome shotgun (WGS) entry which is preliminary data.</text>
</comment>
<evidence type="ECO:0000313" key="8">
    <source>
        <dbReference type="EMBL" id="MEX0405221.1"/>
    </source>
</evidence>
<protein>
    <recommendedName>
        <fullName evidence="3">Lectin-like protein BA14k</fullName>
    </recommendedName>
</protein>
<gene>
    <name evidence="8" type="ORF">ABGN05_06040</name>
</gene>
<comment type="subcellular location">
    <subcellularLocation>
        <location evidence="1">Membrane</location>
        <topology evidence="1">Single-pass membrane protein</topology>
    </subcellularLocation>
</comment>
<dbReference type="EMBL" id="JBDPGJ010000001">
    <property type="protein sequence ID" value="MEX0405221.1"/>
    <property type="molecule type" value="Genomic_DNA"/>
</dbReference>
<dbReference type="Pfam" id="PF07886">
    <property type="entry name" value="BA14K"/>
    <property type="match status" value="1"/>
</dbReference>
<evidence type="ECO:0000256" key="6">
    <source>
        <dbReference type="ARBA" id="ARBA00025321"/>
    </source>
</evidence>
<proteinExistence type="inferred from homology"/>